<organism evidence="5 6">
    <name type="scientific">Plantactinospora soyae</name>
    <dbReference type="NCBI Taxonomy" id="1544732"/>
    <lineage>
        <taxon>Bacteria</taxon>
        <taxon>Bacillati</taxon>
        <taxon>Actinomycetota</taxon>
        <taxon>Actinomycetes</taxon>
        <taxon>Micromonosporales</taxon>
        <taxon>Micromonosporaceae</taxon>
        <taxon>Plantactinospora</taxon>
    </lineage>
</organism>
<feature type="domain" description="Ricin B lectin" evidence="3">
    <location>
        <begin position="48"/>
        <end position="120"/>
    </location>
</feature>
<evidence type="ECO:0008006" key="7">
    <source>
        <dbReference type="Google" id="ProtNLM"/>
    </source>
</evidence>
<protein>
    <recommendedName>
        <fullName evidence="7">Ricin B lectin domain-containing protein</fullName>
    </recommendedName>
</protein>
<dbReference type="EMBL" id="JADBEB010000001">
    <property type="protein sequence ID" value="MBE1488909.1"/>
    <property type="molecule type" value="Genomic_DNA"/>
</dbReference>
<feature type="region of interest" description="Disordered" evidence="1">
    <location>
        <begin position="535"/>
        <end position="555"/>
    </location>
</feature>
<dbReference type="InterPro" id="IPR058502">
    <property type="entry name" value="PLL-like_beta-prop"/>
</dbReference>
<keyword evidence="6" id="KW-1185">Reference proteome</keyword>
<dbReference type="RefSeq" id="WP_192768471.1">
    <property type="nucleotide sequence ID" value="NZ_JADBEB010000001.1"/>
</dbReference>
<dbReference type="InterPro" id="IPR000772">
    <property type="entry name" value="Ricin_B_lectin"/>
</dbReference>
<dbReference type="Gene3D" id="2.120.10.70">
    <property type="entry name" value="Fucose-specific lectin"/>
    <property type="match status" value="1"/>
</dbReference>
<feature type="signal peptide" evidence="2">
    <location>
        <begin position="1"/>
        <end position="38"/>
    </location>
</feature>
<name>A0A927R6Y1_9ACTN</name>
<dbReference type="Pfam" id="PF14200">
    <property type="entry name" value="RicinB_lectin_2"/>
    <property type="match status" value="2"/>
</dbReference>
<dbReference type="AlphaFoldDB" id="A0A927R6Y1"/>
<reference evidence="5" key="1">
    <citation type="submission" date="2020-10" db="EMBL/GenBank/DDBJ databases">
        <title>Sequencing the genomes of 1000 actinobacteria strains.</title>
        <authorList>
            <person name="Klenk H.-P."/>
        </authorList>
    </citation>
    <scope>NUCLEOTIDE SEQUENCE</scope>
    <source>
        <strain evidence="5">DSM 46832</strain>
    </source>
</reference>
<sequence length="555" mass="57688">MKVRSLEAGRRSGGLRAHGLVLVLLAAALVGPTAPASAAITPAAGVPILGASSNLCLNVERAAVTNNARVIQYTCSATATNDDWKAVSVGDGTYHITAIHSNMCLNVSAAATVNNVAIVQFTCSATGKNDNFRFRSVPGSHTFQLVAEHSGKCLHVAGASTAPGAAIVQFTCGTVASAYERWYFPPTGGVMVSPPQEPFTPISVIQAAPEAGATQAPLTYAYVDNLGRLLHGHQSDPDAFGNLQWTVIGEGEEFSGQPLLSYQADGRVQMIGHNSVDGDTWLRTQTTKGLPQWNAFQDVGGSNLSHPAVGRLPDGKLVVFTLVNGGLWHLPQDGVQSPYLGWRFVGGTGLVGRPTVVTIRDGLQVFAADAAGALHTATYRGGTLSDWISLGGSGLTGAPSVVVFPGFRPRVFARAADGAIVTKGQDATGAFGTVWEPVGDFAAAGPPAAVLNPISGLTEVIARGSDGVISYVTETAQASGAWGTWRPAVTSGVLAATEPTIVTFTRYGGETWAFAFRTEVGAPFIFVRENLDPMGRGTTGPGKPFTEVRLPAPPE</sequence>
<dbReference type="CDD" id="cd00161">
    <property type="entry name" value="beta-trefoil_Ricin-like"/>
    <property type="match status" value="1"/>
</dbReference>
<feature type="chain" id="PRO_5038015269" description="Ricin B lectin domain-containing protein" evidence="2">
    <location>
        <begin position="39"/>
        <end position="555"/>
    </location>
</feature>
<evidence type="ECO:0000256" key="2">
    <source>
        <dbReference type="SAM" id="SignalP"/>
    </source>
</evidence>
<dbReference type="Pfam" id="PF26607">
    <property type="entry name" value="DUF8189"/>
    <property type="match status" value="1"/>
</dbReference>
<dbReference type="Gene3D" id="2.80.10.50">
    <property type="match status" value="1"/>
</dbReference>
<gene>
    <name evidence="5" type="ORF">H4W31_004547</name>
</gene>
<dbReference type="SUPFAM" id="SSF89372">
    <property type="entry name" value="Fucose-specific lectin"/>
    <property type="match status" value="2"/>
</dbReference>
<comment type="caution">
    <text evidence="5">The sequence shown here is derived from an EMBL/GenBank/DDBJ whole genome shotgun (WGS) entry which is preliminary data.</text>
</comment>
<dbReference type="PROSITE" id="PS50231">
    <property type="entry name" value="RICIN_B_LECTIN"/>
    <property type="match status" value="1"/>
</dbReference>
<proteinExistence type="predicted"/>
<accession>A0A927R6Y1</accession>
<dbReference type="InterPro" id="IPR035992">
    <property type="entry name" value="Ricin_B-like_lectins"/>
</dbReference>
<evidence type="ECO:0000259" key="4">
    <source>
        <dbReference type="Pfam" id="PF26607"/>
    </source>
</evidence>
<dbReference type="Proteomes" id="UP000649753">
    <property type="component" value="Unassembled WGS sequence"/>
</dbReference>
<evidence type="ECO:0000259" key="3">
    <source>
        <dbReference type="Pfam" id="PF14200"/>
    </source>
</evidence>
<evidence type="ECO:0000313" key="5">
    <source>
        <dbReference type="EMBL" id="MBE1488909.1"/>
    </source>
</evidence>
<dbReference type="SUPFAM" id="SSF50370">
    <property type="entry name" value="Ricin B-like lectins"/>
    <property type="match status" value="1"/>
</dbReference>
<evidence type="ECO:0000256" key="1">
    <source>
        <dbReference type="SAM" id="MobiDB-lite"/>
    </source>
</evidence>
<feature type="domain" description="Ricin B lectin" evidence="3">
    <location>
        <begin position="129"/>
        <end position="188"/>
    </location>
</feature>
<keyword evidence="2" id="KW-0732">Signal</keyword>
<evidence type="ECO:0000313" key="6">
    <source>
        <dbReference type="Proteomes" id="UP000649753"/>
    </source>
</evidence>
<feature type="domain" description="PLL-like beta propeller" evidence="4">
    <location>
        <begin position="263"/>
        <end position="502"/>
    </location>
</feature>